<organism evidence="1 2">
    <name type="scientific">Tritrichomonas musculus</name>
    <dbReference type="NCBI Taxonomy" id="1915356"/>
    <lineage>
        <taxon>Eukaryota</taxon>
        <taxon>Metamonada</taxon>
        <taxon>Parabasalia</taxon>
        <taxon>Tritrichomonadida</taxon>
        <taxon>Tritrichomonadidae</taxon>
        <taxon>Tritrichomonas</taxon>
    </lineage>
</organism>
<gene>
    <name evidence="1" type="ORF">M9Y10_009708</name>
</gene>
<proteinExistence type="predicted"/>
<dbReference type="EMBL" id="JAPFFF010000015">
    <property type="protein sequence ID" value="KAK8866740.1"/>
    <property type="molecule type" value="Genomic_DNA"/>
</dbReference>
<protein>
    <submittedName>
        <fullName evidence="1">Uncharacterized protein</fullName>
    </submittedName>
</protein>
<evidence type="ECO:0000313" key="1">
    <source>
        <dbReference type="EMBL" id="KAK8866740.1"/>
    </source>
</evidence>
<accession>A0ABR2IP96</accession>
<keyword evidence="2" id="KW-1185">Reference proteome</keyword>
<name>A0ABR2IP96_9EUKA</name>
<reference evidence="1 2" key="1">
    <citation type="submission" date="2024-04" db="EMBL/GenBank/DDBJ databases">
        <title>Tritrichomonas musculus Genome.</title>
        <authorList>
            <person name="Alves-Ferreira E."/>
            <person name="Grigg M."/>
            <person name="Lorenzi H."/>
            <person name="Galac M."/>
        </authorList>
    </citation>
    <scope>NUCLEOTIDE SEQUENCE [LARGE SCALE GENOMIC DNA]</scope>
    <source>
        <strain evidence="1 2">EAF2021</strain>
    </source>
</reference>
<sequence length="104" mass="12278">MSEDNVTQRLMLGKLNHKILKTIKKLNRGEVLLKNKLKLAYQQLSYYLRNANTDIENPDLEYDDIIQEVSPGQDLEQQKVIENNLKIIRNDLFANMQLIPVRRR</sequence>
<dbReference type="Proteomes" id="UP001470230">
    <property type="component" value="Unassembled WGS sequence"/>
</dbReference>
<comment type="caution">
    <text evidence="1">The sequence shown here is derived from an EMBL/GenBank/DDBJ whole genome shotgun (WGS) entry which is preliminary data.</text>
</comment>
<evidence type="ECO:0000313" key="2">
    <source>
        <dbReference type="Proteomes" id="UP001470230"/>
    </source>
</evidence>